<dbReference type="SUPFAM" id="SSF53756">
    <property type="entry name" value="UDP-Glycosyltransferase/glycogen phosphorylase"/>
    <property type="match status" value="1"/>
</dbReference>
<evidence type="ECO:0000313" key="2">
    <source>
        <dbReference type="EMBL" id="ABU82286.1"/>
    </source>
</evidence>
<dbReference type="GeneID" id="5562152"/>
<dbReference type="PANTHER" id="PTHR21015">
    <property type="entry name" value="UDP-N-ACETYLGLUCOSAMINE--N-ACETYLMURAMYL-(PENTAPEPTIDE) PYROPHOSPHORYL-UNDECAPRENOL N-ACETYLGLUCOSAMINE TRANSFERASE 1"/>
    <property type="match status" value="1"/>
</dbReference>
<comment type="similarity">
    <text evidence="1">Belongs to the glycosyltransferase 28 family.</text>
</comment>
<gene>
    <name evidence="2" type="ordered locus">Igni_1109</name>
</gene>
<dbReference type="STRING" id="453591.Igni_1109"/>
<keyword evidence="2" id="KW-0808">Transferase</keyword>
<dbReference type="OrthoDB" id="17804at2157"/>
<proteinExistence type="inferred from homology"/>
<evidence type="ECO:0000256" key="1">
    <source>
        <dbReference type="ARBA" id="ARBA00006962"/>
    </source>
</evidence>
<protein>
    <submittedName>
        <fullName evidence="2">UDP-N-acetylglucosamine:LPS N-acetylglucosamine transferase-like protein</fullName>
    </submittedName>
</protein>
<keyword evidence="3" id="KW-1185">Reference proteome</keyword>
<reference evidence="2 3" key="1">
    <citation type="journal article" date="2008" name="Genome Biol.">
        <title>A genomic analysis of the archaeal system Ignicoccus hospitalis-Nanoarchaeum equitans.</title>
        <authorList>
            <person name="Podar M."/>
            <person name="Anderson I."/>
            <person name="Makarova K.S."/>
            <person name="Elkins J.G."/>
            <person name="Ivanova N."/>
            <person name="Wall M.A."/>
            <person name="Lykidis A."/>
            <person name="Mavromatis K."/>
            <person name="Sun H."/>
            <person name="Hudson M.E."/>
            <person name="Chen W."/>
            <person name="Deciu C."/>
            <person name="Hutchison D."/>
            <person name="Eads J.R."/>
            <person name="Anderson A."/>
            <person name="Fernandes F."/>
            <person name="Szeto E."/>
            <person name="Lapidus A."/>
            <person name="Kyrpides N.C."/>
            <person name="Saier M.H.Jr."/>
            <person name="Richardson P.M."/>
            <person name="Rachel R."/>
            <person name="Huber H."/>
            <person name="Eisen J.A."/>
            <person name="Koonin E.V."/>
            <person name="Keller M."/>
            <person name="Stetter K.O."/>
        </authorList>
    </citation>
    <scope>NUCLEOTIDE SEQUENCE [LARGE SCALE GENOMIC DNA]</scope>
    <source>
        <strain evidence="3">KIN4/I / DSM 18386 / JCM 14125</strain>
    </source>
</reference>
<sequence>MKALVVGGFGGHAGQAFAIAYWLKELGSPPDVLTVKGTEGRFRGVAEEVISTEQPVPVGEARPSLRRLLKALIDSLKIKKYDVVILNGSNFALVPGITQKLKGAKVVNVEVIDAVVKPTRAAKLASAFSDLNALHWEEQKAAYPKRSKVFGPVHEPRLYDPYDGGYVLVTAGSLGYEELFDAAAQAFGERAVLQTGKVPPEKYEGKVREAFSFSFEFHKWLAGASAVVTTFPGSTAAVAALAYGKPTVLVINPHLKRGASPENAVPYARKIGAVLSDLKGLREAVERAKGVLKPSYPEGAKELARYLLSSFL</sequence>
<dbReference type="Proteomes" id="UP000000262">
    <property type="component" value="Chromosome"/>
</dbReference>
<name>A8ABI4_IGNH4</name>
<dbReference type="EMBL" id="CP000816">
    <property type="protein sequence ID" value="ABU82286.1"/>
    <property type="molecule type" value="Genomic_DNA"/>
</dbReference>
<dbReference type="KEGG" id="iho:Igni_1109"/>
<evidence type="ECO:0000313" key="3">
    <source>
        <dbReference type="Proteomes" id="UP000000262"/>
    </source>
</evidence>
<dbReference type="GO" id="GO:0016757">
    <property type="term" value="F:glycosyltransferase activity"/>
    <property type="evidence" value="ECO:0007669"/>
    <property type="project" value="TreeGrafter"/>
</dbReference>
<dbReference type="HOGENOM" id="CLU_873241_0_0_2"/>
<accession>A8ABI4</accession>
<dbReference type="AlphaFoldDB" id="A8ABI4"/>
<organism evidence="2 3">
    <name type="scientific">Ignicoccus hospitalis (strain KIN4/I / DSM 18386 / JCM 14125)</name>
    <dbReference type="NCBI Taxonomy" id="453591"/>
    <lineage>
        <taxon>Archaea</taxon>
        <taxon>Thermoproteota</taxon>
        <taxon>Thermoprotei</taxon>
        <taxon>Desulfurococcales</taxon>
        <taxon>Desulfurococcaceae</taxon>
        <taxon>Ignicoccus</taxon>
    </lineage>
</organism>
<dbReference type="PANTHER" id="PTHR21015:SF22">
    <property type="entry name" value="GLYCOSYLTRANSFERASE"/>
    <property type="match status" value="1"/>
</dbReference>
<dbReference type="Gene3D" id="3.40.50.2000">
    <property type="entry name" value="Glycogen Phosphorylase B"/>
    <property type="match status" value="2"/>
</dbReference>
<dbReference type="RefSeq" id="WP_012123250.1">
    <property type="nucleotide sequence ID" value="NC_009776.1"/>
</dbReference>
<dbReference type="eggNOG" id="arCOG01394">
    <property type="taxonomic scope" value="Archaea"/>
</dbReference>